<dbReference type="CDD" id="cd06782">
    <property type="entry name" value="cpPDZ_CPP-like"/>
    <property type="match status" value="1"/>
</dbReference>
<sequence length="718" mass="80729">MRLPDPNTQRFPTLRARFPAGAGWLLVLALYVLPGVTAGEVAKLTVSPSHERTIELINYFVQRYHYRTAKLNDELSSRILDRFIESLDANRSFFVSRDIEQFEQMRFSIDDQLRDRQLEPIYALFDLYRMRVSDRAVLAENLLAQGFELDIDEDYQFDRTEAPWAIDQTELGDIWRKRVKNDYLGLRIAGKQHDEIVETLGDRYRQLNRRTSQVNEEDVFQTFVNAYVTSVDPHTSYFSPRATENFKIRMSLSLEGIGAVLQTENEYTIVRRVVAGGPAELSDQLHGGDRIIGVGQGPQTPLVDVIGWRLDDVVDLIRGAKGTTVRLQILPGEDGPDSLGKVISIVRDTIKLEEQAAQKSVLTIKDEKQSHRVGIISLPTFYVDFDGRSSGQPDYRSTTRDVRRLITELESEGIVGLVIDLRGNGGGALSEATSLTGLFIETGPIVQVKDAKGRIRVKRDPDHSIAYTGPLVVVVDRDSASASEIFAGAIQDYRRGVVLGEPTFGKGTVQNLIDLDRYARNSEEHLGQLKFTIAQFYRVNGDSTQHRGVIPDIVFPMAFLESQHGERSLENALPWNQVAPARFEPFDSARLEIALPKIRALHKQRTETDPGFKFLLSNLELDSELAGVKEISLLESRRARERNARQERRDQFESVLRTAKQNDVTGAPVSDEEFPGDILLVESARILVDTAIELDETRILAQSNSQTASTATDSTQDQ</sequence>
<keyword evidence="4" id="KW-0720">Serine protease</keyword>
<dbReference type="AlphaFoldDB" id="A0A381YA30"/>
<dbReference type="CDD" id="cd07560">
    <property type="entry name" value="Peptidase_S41_CPP"/>
    <property type="match status" value="1"/>
</dbReference>
<dbReference type="Pfam" id="PF17804">
    <property type="entry name" value="TSP_NTD"/>
    <property type="match status" value="1"/>
</dbReference>
<dbReference type="PANTHER" id="PTHR32060:SF22">
    <property type="entry name" value="CARBOXYL-TERMINAL-PROCESSING PEPTIDASE 3, CHLOROPLASTIC"/>
    <property type="match status" value="1"/>
</dbReference>
<dbReference type="InterPro" id="IPR005151">
    <property type="entry name" value="Tail-specific_protease"/>
</dbReference>
<proteinExistence type="inferred from homology"/>
<reference evidence="6" key="1">
    <citation type="submission" date="2018-05" db="EMBL/GenBank/DDBJ databases">
        <authorList>
            <person name="Lanie J.A."/>
            <person name="Ng W.-L."/>
            <person name="Kazmierczak K.M."/>
            <person name="Andrzejewski T.M."/>
            <person name="Davidsen T.M."/>
            <person name="Wayne K.J."/>
            <person name="Tettelin H."/>
            <person name="Glass J.I."/>
            <person name="Rusch D."/>
            <person name="Podicherti R."/>
            <person name="Tsui H.-C.T."/>
            <person name="Winkler M.E."/>
        </authorList>
    </citation>
    <scope>NUCLEOTIDE SEQUENCE</scope>
</reference>
<dbReference type="Gene3D" id="2.30.42.10">
    <property type="match status" value="1"/>
</dbReference>
<dbReference type="SMART" id="SM00245">
    <property type="entry name" value="TSPc"/>
    <property type="match status" value="1"/>
</dbReference>
<dbReference type="GO" id="GO:0008236">
    <property type="term" value="F:serine-type peptidase activity"/>
    <property type="evidence" value="ECO:0007669"/>
    <property type="project" value="UniProtKB-KW"/>
</dbReference>
<dbReference type="GO" id="GO:0006508">
    <property type="term" value="P:proteolysis"/>
    <property type="evidence" value="ECO:0007669"/>
    <property type="project" value="UniProtKB-KW"/>
</dbReference>
<dbReference type="GO" id="GO:0030288">
    <property type="term" value="C:outer membrane-bounded periplasmic space"/>
    <property type="evidence" value="ECO:0007669"/>
    <property type="project" value="TreeGrafter"/>
</dbReference>
<dbReference type="InterPro" id="IPR029045">
    <property type="entry name" value="ClpP/crotonase-like_dom_sf"/>
</dbReference>
<dbReference type="SUPFAM" id="SSF52096">
    <property type="entry name" value="ClpP/crotonase"/>
    <property type="match status" value="1"/>
</dbReference>
<organism evidence="6">
    <name type="scientific">marine metagenome</name>
    <dbReference type="NCBI Taxonomy" id="408172"/>
    <lineage>
        <taxon>unclassified sequences</taxon>
        <taxon>metagenomes</taxon>
        <taxon>ecological metagenomes</taxon>
    </lineage>
</organism>
<dbReference type="Pfam" id="PF00595">
    <property type="entry name" value="PDZ"/>
    <property type="match status" value="1"/>
</dbReference>
<dbReference type="FunFam" id="3.90.226.10:FF:000090">
    <property type="entry name" value="Tail-specific protease"/>
    <property type="match status" value="1"/>
</dbReference>
<keyword evidence="2" id="KW-0645">Protease</keyword>
<dbReference type="SUPFAM" id="SSF50156">
    <property type="entry name" value="PDZ domain-like"/>
    <property type="match status" value="1"/>
</dbReference>
<dbReference type="PANTHER" id="PTHR32060">
    <property type="entry name" value="TAIL-SPECIFIC PROTEASE"/>
    <property type="match status" value="1"/>
</dbReference>
<gene>
    <name evidence="6" type="ORF">METZ01_LOCUS126315</name>
</gene>
<feature type="domain" description="PDZ" evidence="5">
    <location>
        <begin position="247"/>
        <end position="320"/>
    </location>
</feature>
<dbReference type="GO" id="GO:0007165">
    <property type="term" value="P:signal transduction"/>
    <property type="evidence" value="ECO:0007669"/>
    <property type="project" value="TreeGrafter"/>
</dbReference>
<dbReference type="EMBL" id="UINC01017654">
    <property type="protein sequence ID" value="SVA73461.1"/>
    <property type="molecule type" value="Genomic_DNA"/>
</dbReference>
<accession>A0A381YA30</accession>
<dbReference type="GO" id="GO:0004175">
    <property type="term" value="F:endopeptidase activity"/>
    <property type="evidence" value="ECO:0007669"/>
    <property type="project" value="TreeGrafter"/>
</dbReference>
<evidence type="ECO:0000256" key="2">
    <source>
        <dbReference type="ARBA" id="ARBA00022670"/>
    </source>
</evidence>
<evidence type="ECO:0000256" key="4">
    <source>
        <dbReference type="ARBA" id="ARBA00022825"/>
    </source>
</evidence>
<evidence type="ECO:0000313" key="6">
    <source>
        <dbReference type="EMBL" id="SVA73461.1"/>
    </source>
</evidence>
<dbReference type="SMART" id="SM00228">
    <property type="entry name" value="PDZ"/>
    <property type="match status" value="1"/>
</dbReference>
<dbReference type="InterPro" id="IPR036034">
    <property type="entry name" value="PDZ_sf"/>
</dbReference>
<protein>
    <recommendedName>
        <fullName evidence="5">PDZ domain-containing protein</fullName>
    </recommendedName>
</protein>
<dbReference type="InterPro" id="IPR020992">
    <property type="entry name" value="Tail_Prtase_C"/>
</dbReference>
<evidence type="ECO:0000256" key="1">
    <source>
        <dbReference type="ARBA" id="ARBA00009179"/>
    </source>
</evidence>
<keyword evidence="3" id="KW-0378">Hydrolase</keyword>
<evidence type="ECO:0000259" key="5">
    <source>
        <dbReference type="PROSITE" id="PS50106"/>
    </source>
</evidence>
<evidence type="ECO:0000256" key="3">
    <source>
        <dbReference type="ARBA" id="ARBA00022801"/>
    </source>
</evidence>
<dbReference type="NCBIfam" id="TIGR00225">
    <property type="entry name" value="prc"/>
    <property type="match status" value="1"/>
</dbReference>
<name>A0A381YA30_9ZZZZ</name>
<dbReference type="InterPro" id="IPR040573">
    <property type="entry name" value="TSP_N"/>
</dbReference>
<dbReference type="Pfam" id="PF03572">
    <property type="entry name" value="Peptidase_S41"/>
    <property type="match status" value="1"/>
</dbReference>
<dbReference type="InterPro" id="IPR004447">
    <property type="entry name" value="Peptidase_S41A"/>
</dbReference>
<dbReference type="InterPro" id="IPR001478">
    <property type="entry name" value="PDZ"/>
</dbReference>
<comment type="similarity">
    <text evidence="1">Belongs to the peptidase S41A family.</text>
</comment>
<dbReference type="PROSITE" id="PS50106">
    <property type="entry name" value="PDZ"/>
    <property type="match status" value="1"/>
</dbReference>
<dbReference type="Gene3D" id="3.90.226.10">
    <property type="entry name" value="2-enoyl-CoA Hydratase, Chain A, domain 1"/>
    <property type="match status" value="1"/>
</dbReference>
<dbReference type="Pfam" id="PF11818">
    <property type="entry name" value="DUF3340"/>
    <property type="match status" value="1"/>
</dbReference>